<feature type="domain" description="Tetrapyrrole biosynthesis uroporphyrinogen III synthase" evidence="1">
    <location>
        <begin position="48"/>
        <end position="235"/>
    </location>
</feature>
<dbReference type="Pfam" id="PF02602">
    <property type="entry name" value="HEM4"/>
    <property type="match status" value="1"/>
</dbReference>
<evidence type="ECO:0000313" key="2">
    <source>
        <dbReference type="EMBL" id="QWK89101.1"/>
    </source>
</evidence>
<evidence type="ECO:0000313" key="3">
    <source>
        <dbReference type="Proteomes" id="UP000679352"/>
    </source>
</evidence>
<dbReference type="InterPro" id="IPR003754">
    <property type="entry name" value="4pyrrol_synth_uPrphyn_synth"/>
</dbReference>
<dbReference type="KEGG" id="gfu:KM031_09435"/>
<dbReference type="AlphaFoldDB" id="A0A975P589"/>
<dbReference type="InterPro" id="IPR039793">
    <property type="entry name" value="UROS/Hem4"/>
</dbReference>
<sequence length="249" mass="26125">MAKQSRPSVVILTRPAAQAARFAQAVTARFDPVGVISSPLLAPRFLCPDLPPRPFSALIFTSETAVEACRRFSAAQRALLPQRAYCVGRRTAQAAQGLGFAAQSADGDADALVAAILRDAPSAPLLHLHGAETRGDVAGRLTAAGLETLSVETYQQVAQPLDKQALAALQADAAIVLPVFSPRTAQILAEALIRAAPRAPLHFVAISDATAAPLRRLPFASLSVAAQPDAEAMLQRMAPLFAADARLEP</sequence>
<proteinExistence type="predicted"/>
<dbReference type="GO" id="GO:0006780">
    <property type="term" value="P:uroporphyrinogen III biosynthetic process"/>
    <property type="evidence" value="ECO:0007669"/>
    <property type="project" value="InterPro"/>
</dbReference>
<reference evidence="2" key="1">
    <citation type="submission" date="2021-06" db="EMBL/GenBank/DDBJ databases">
        <title>Direct submission.</title>
        <authorList>
            <person name="Lee C.-S."/>
            <person name="Jin L."/>
        </authorList>
    </citation>
    <scope>NUCLEOTIDE SEQUENCE</scope>
    <source>
        <strain evidence="2">Con5</strain>
    </source>
</reference>
<evidence type="ECO:0000259" key="1">
    <source>
        <dbReference type="Pfam" id="PF02602"/>
    </source>
</evidence>
<dbReference type="EMBL" id="CP076361">
    <property type="protein sequence ID" value="QWK89101.1"/>
    <property type="molecule type" value="Genomic_DNA"/>
</dbReference>
<keyword evidence="3" id="KW-1185">Reference proteome</keyword>
<dbReference type="SUPFAM" id="SSF69618">
    <property type="entry name" value="HemD-like"/>
    <property type="match status" value="1"/>
</dbReference>
<gene>
    <name evidence="2" type="ORF">KM031_09435</name>
</gene>
<dbReference type="GO" id="GO:0005829">
    <property type="term" value="C:cytosol"/>
    <property type="evidence" value="ECO:0007669"/>
    <property type="project" value="TreeGrafter"/>
</dbReference>
<dbReference type="RefSeq" id="WP_215505886.1">
    <property type="nucleotide sequence ID" value="NZ_CP076361.1"/>
</dbReference>
<dbReference type="InterPro" id="IPR036108">
    <property type="entry name" value="4pyrrol_syn_uPrphyn_synt_sf"/>
</dbReference>
<protein>
    <submittedName>
        <fullName evidence="2">Uroporphyrinogen-III synthase</fullName>
    </submittedName>
</protein>
<name>A0A975P589_9RHOB</name>
<dbReference type="CDD" id="cd06578">
    <property type="entry name" value="HemD"/>
    <property type="match status" value="1"/>
</dbReference>
<dbReference type="PANTHER" id="PTHR12390:SF0">
    <property type="entry name" value="UROPORPHYRINOGEN-III SYNTHASE"/>
    <property type="match status" value="1"/>
</dbReference>
<dbReference type="Proteomes" id="UP000679352">
    <property type="component" value="Chromosome"/>
</dbReference>
<organism evidence="2 3">
    <name type="scientific">Gemmobacter fulvus</name>
    <dbReference type="NCBI Taxonomy" id="2840474"/>
    <lineage>
        <taxon>Bacteria</taxon>
        <taxon>Pseudomonadati</taxon>
        <taxon>Pseudomonadota</taxon>
        <taxon>Alphaproteobacteria</taxon>
        <taxon>Rhodobacterales</taxon>
        <taxon>Paracoccaceae</taxon>
        <taxon>Gemmobacter</taxon>
    </lineage>
</organism>
<accession>A0A975P589</accession>
<dbReference type="Gene3D" id="3.40.50.10090">
    <property type="match status" value="2"/>
</dbReference>
<dbReference type="PANTHER" id="PTHR12390">
    <property type="entry name" value="UROPORPHYRINOGEN III SYNTHASE"/>
    <property type="match status" value="1"/>
</dbReference>
<dbReference type="GO" id="GO:0004852">
    <property type="term" value="F:uroporphyrinogen-III synthase activity"/>
    <property type="evidence" value="ECO:0007669"/>
    <property type="project" value="InterPro"/>
</dbReference>